<comment type="caution">
    <text evidence="3">The sequence shown here is derived from an EMBL/GenBank/DDBJ whole genome shotgun (WGS) entry which is preliminary data.</text>
</comment>
<gene>
    <name evidence="3" type="ORF">CNYM01_01375</name>
</gene>
<keyword evidence="4" id="KW-1185">Reference proteome</keyword>
<protein>
    <submittedName>
        <fullName evidence="3">Uncharacterized protein</fullName>
    </submittedName>
</protein>
<sequence>MSSPSSQIPPPQAAYIPSKHTGRARDEESGSHNECHVNRNQLLPSHDLLNANPSSILTLTSSISIFSGQQIVKLVVLGHNTIVPLAWLQRIINPRGHSGDELPSVESRSYSVRPAPGLTEQRQPPSGASCHPPRTTEVPESTPIAVPSPATEIPVGFKKRAGIFKVTRMAVPPNPVVQRREEICNVLQPLFSKAPFIFLCQGKEQDAVISAINLPDGMDPTSVWARLSGVARQCTGQWKRLLGPVRLELVKLSIVGQHSRKPDAFQGQFQIINVAERIKELQQLISNYKHYMTEPSDPDKGEYYCYHDLTLDRVQHDDLVHEAWGEDYESFKPSRCGVQIHVDRLKELQKLEMISFWDMLLAVPKLAAGNDVLYDGWIYSSKDILPPVETAVIRAVANIEFIGFRVVEWPYTSFSTPSVILLVGGTVVFGLLVIASQAVYRDWGVAYTAGAFYVALAGVLTTWIAWTSTS</sequence>
<dbReference type="Proteomes" id="UP000070054">
    <property type="component" value="Unassembled WGS sequence"/>
</dbReference>
<evidence type="ECO:0000313" key="3">
    <source>
        <dbReference type="EMBL" id="KXH47857.1"/>
    </source>
</evidence>
<evidence type="ECO:0000256" key="2">
    <source>
        <dbReference type="SAM" id="Phobius"/>
    </source>
</evidence>
<keyword evidence="2" id="KW-0472">Membrane</keyword>
<proteinExistence type="predicted"/>
<feature type="region of interest" description="Disordered" evidence="1">
    <location>
        <begin position="1"/>
        <end position="33"/>
    </location>
</feature>
<feature type="region of interest" description="Disordered" evidence="1">
    <location>
        <begin position="96"/>
        <end position="145"/>
    </location>
</feature>
<feature type="compositionally biased region" description="Basic and acidic residues" evidence="1">
    <location>
        <begin position="23"/>
        <end position="33"/>
    </location>
</feature>
<keyword evidence="2" id="KW-1133">Transmembrane helix</keyword>
<reference evidence="3 4" key="1">
    <citation type="submission" date="2014-02" db="EMBL/GenBank/DDBJ databases">
        <title>The genome sequence of Colletotrichum nymphaeae SA-01.</title>
        <authorList>
            <person name="Baroncelli R."/>
            <person name="Thon M.R."/>
        </authorList>
    </citation>
    <scope>NUCLEOTIDE SEQUENCE [LARGE SCALE GENOMIC DNA]</scope>
    <source>
        <strain evidence="3 4">SA-01</strain>
    </source>
</reference>
<keyword evidence="2" id="KW-0812">Transmembrane</keyword>
<dbReference type="OrthoDB" id="5103744at2759"/>
<accession>A0A135TIA5</accession>
<feature type="transmembrane region" description="Helical" evidence="2">
    <location>
        <begin position="419"/>
        <end position="440"/>
    </location>
</feature>
<dbReference type="EMBL" id="JEMN01001107">
    <property type="protein sequence ID" value="KXH47857.1"/>
    <property type="molecule type" value="Genomic_DNA"/>
</dbReference>
<dbReference type="AlphaFoldDB" id="A0A135TIA5"/>
<evidence type="ECO:0000256" key="1">
    <source>
        <dbReference type="SAM" id="MobiDB-lite"/>
    </source>
</evidence>
<feature type="transmembrane region" description="Helical" evidence="2">
    <location>
        <begin position="446"/>
        <end position="466"/>
    </location>
</feature>
<organism evidence="3 4">
    <name type="scientific">Colletotrichum nymphaeae SA-01</name>
    <dbReference type="NCBI Taxonomy" id="1460502"/>
    <lineage>
        <taxon>Eukaryota</taxon>
        <taxon>Fungi</taxon>
        <taxon>Dikarya</taxon>
        <taxon>Ascomycota</taxon>
        <taxon>Pezizomycotina</taxon>
        <taxon>Sordariomycetes</taxon>
        <taxon>Hypocreomycetidae</taxon>
        <taxon>Glomerellales</taxon>
        <taxon>Glomerellaceae</taxon>
        <taxon>Colletotrichum</taxon>
        <taxon>Colletotrichum acutatum species complex</taxon>
    </lineage>
</organism>
<evidence type="ECO:0000313" key="4">
    <source>
        <dbReference type="Proteomes" id="UP000070054"/>
    </source>
</evidence>
<name>A0A135TIA5_9PEZI</name>